<accession>A0ABT8RFZ8</accession>
<dbReference type="RefSeq" id="WP_302041842.1">
    <property type="nucleotide sequence ID" value="NZ_JAUKPO010000041.1"/>
</dbReference>
<evidence type="ECO:0000313" key="5">
    <source>
        <dbReference type="Proteomes" id="UP001168528"/>
    </source>
</evidence>
<protein>
    <submittedName>
        <fullName evidence="4">Hsp20/alpha crystallin family protein</fullName>
    </submittedName>
</protein>
<keyword evidence="5" id="KW-1185">Reference proteome</keyword>
<dbReference type="SUPFAM" id="SSF49764">
    <property type="entry name" value="HSP20-like chaperones"/>
    <property type="match status" value="1"/>
</dbReference>
<dbReference type="Gene3D" id="2.60.40.790">
    <property type="match status" value="1"/>
</dbReference>
<proteinExistence type="inferred from homology"/>
<evidence type="ECO:0000313" key="4">
    <source>
        <dbReference type="EMBL" id="MDO1451042.1"/>
    </source>
</evidence>
<dbReference type="CDD" id="cd06464">
    <property type="entry name" value="ACD_sHsps-like"/>
    <property type="match status" value="1"/>
</dbReference>
<dbReference type="EMBL" id="JAUKPO010000041">
    <property type="protein sequence ID" value="MDO1451042.1"/>
    <property type="molecule type" value="Genomic_DNA"/>
</dbReference>
<dbReference type="Pfam" id="PF00011">
    <property type="entry name" value="HSP20"/>
    <property type="match status" value="1"/>
</dbReference>
<dbReference type="Proteomes" id="UP001168528">
    <property type="component" value="Unassembled WGS sequence"/>
</dbReference>
<sequence>MSLTKWNDSDVLFPSFSNLLDEFMGDALPRTSGLAKNVPAVNILETDNEYMLQVAAPGLRKEDFELHVEQKRLSISAHANEPQPEGKYARREFGYHSFKRVFALPDFVNLDNIQASYEEGILKISIPKREEVKPRTIQIA</sequence>
<evidence type="ECO:0000259" key="3">
    <source>
        <dbReference type="PROSITE" id="PS01031"/>
    </source>
</evidence>
<organism evidence="4 5">
    <name type="scientific">Rhodocytophaga aerolata</name>
    <dbReference type="NCBI Taxonomy" id="455078"/>
    <lineage>
        <taxon>Bacteria</taxon>
        <taxon>Pseudomonadati</taxon>
        <taxon>Bacteroidota</taxon>
        <taxon>Cytophagia</taxon>
        <taxon>Cytophagales</taxon>
        <taxon>Rhodocytophagaceae</taxon>
        <taxon>Rhodocytophaga</taxon>
    </lineage>
</organism>
<evidence type="ECO:0000256" key="2">
    <source>
        <dbReference type="RuleBase" id="RU003616"/>
    </source>
</evidence>
<reference evidence="4" key="1">
    <citation type="submission" date="2023-07" db="EMBL/GenBank/DDBJ databases">
        <title>The genome sequence of Rhodocytophaga aerolata KACC 12507.</title>
        <authorList>
            <person name="Zhang X."/>
        </authorList>
    </citation>
    <scope>NUCLEOTIDE SEQUENCE</scope>
    <source>
        <strain evidence="4">KACC 12507</strain>
    </source>
</reference>
<comment type="similarity">
    <text evidence="1 2">Belongs to the small heat shock protein (HSP20) family.</text>
</comment>
<feature type="domain" description="SHSP" evidence="3">
    <location>
        <begin position="32"/>
        <end position="140"/>
    </location>
</feature>
<evidence type="ECO:0000256" key="1">
    <source>
        <dbReference type="PROSITE-ProRule" id="PRU00285"/>
    </source>
</evidence>
<gene>
    <name evidence="4" type="ORF">Q0590_32510</name>
</gene>
<dbReference type="InterPro" id="IPR008978">
    <property type="entry name" value="HSP20-like_chaperone"/>
</dbReference>
<dbReference type="PANTHER" id="PTHR11527">
    <property type="entry name" value="HEAT-SHOCK PROTEIN 20 FAMILY MEMBER"/>
    <property type="match status" value="1"/>
</dbReference>
<dbReference type="InterPro" id="IPR002068">
    <property type="entry name" value="A-crystallin/Hsp20_dom"/>
</dbReference>
<name>A0ABT8RFZ8_9BACT</name>
<comment type="caution">
    <text evidence="4">The sequence shown here is derived from an EMBL/GenBank/DDBJ whole genome shotgun (WGS) entry which is preliminary data.</text>
</comment>
<dbReference type="PROSITE" id="PS01031">
    <property type="entry name" value="SHSP"/>
    <property type="match status" value="1"/>
</dbReference>
<dbReference type="InterPro" id="IPR031107">
    <property type="entry name" value="Small_HSP"/>
</dbReference>